<dbReference type="KEGG" id="tes:BW730_13155"/>
<reference evidence="3" key="1">
    <citation type="submission" date="2017-02" db="EMBL/GenBank/DDBJ databases">
        <title>Tessaracoccus aquaemaris sp. nov., isolated from the intestine of a Korean rockfish, Sebastes schlegelii, in a marine aquaculture pond.</title>
        <authorList>
            <person name="Tak E.J."/>
            <person name="Bae J.-W."/>
        </authorList>
    </citation>
    <scope>NUCLEOTIDE SEQUENCE [LARGE SCALE GENOMIC DNA]</scope>
    <source>
        <strain evidence="3">NSG39</strain>
    </source>
</reference>
<dbReference type="Pfam" id="PF17197">
    <property type="entry name" value="DUF5134"/>
    <property type="match status" value="1"/>
</dbReference>
<keyword evidence="3" id="KW-1185">Reference proteome</keyword>
<keyword evidence="1" id="KW-0812">Transmembrane</keyword>
<protein>
    <recommendedName>
        <fullName evidence="4">DUF5134 domain-containing protein</fullName>
    </recommendedName>
</protein>
<dbReference type="OrthoDB" id="4734452at2"/>
<dbReference type="AlphaFoldDB" id="A0A1Q2CQA5"/>
<organism evidence="2 3">
    <name type="scientific">Tessaracoccus aquimaris</name>
    <dbReference type="NCBI Taxonomy" id="1332264"/>
    <lineage>
        <taxon>Bacteria</taxon>
        <taxon>Bacillati</taxon>
        <taxon>Actinomycetota</taxon>
        <taxon>Actinomycetes</taxon>
        <taxon>Propionibacteriales</taxon>
        <taxon>Propionibacteriaceae</taxon>
        <taxon>Tessaracoccus</taxon>
    </lineage>
</organism>
<keyword evidence="1" id="KW-0472">Membrane</keyword>
<dbReference type="Proteomes" id="UP000188145">
    <property type="component" value="Chromosome"/>
</dbReference>
<sequence length="192" mass="21083">MVSNPVWQWIFTIVFAAITVSLAAQLLAGRRRPLLTIGNAFHLLMAVVMLAMVWPWWRAIPWLPQLVVFAIATLWFLAVWLGQLLGRFEPDQLGGHPAWHQLVHALMMGSMTWMVAVMPPMPHGAGHAHSMSTLGIVAGVVLTALLLITAVLLAVDAAPQVRRHCRSNHLVDTVTMVAMLAGMAAMCWLMVA</sequence>
<feature type="transmembrane region" description="Helical" evidence="1">
    <location>
        <begin position="136"/>
        <end position="158"/>
    </location>
</feature>
<evidence type="ECO:0000313" key="3">
    <source>
        <dbReference type="Proteomes" id="UP000188145"/>
    </source>
</evidence>
<name>A0A1Q2CQA5_9ACTN</name>
<keyword evidence="1" id="KW-1133">Transmembrane helix</keyword>
<evidence type="ECO:0000256" key="1">
    <source>
        <dbReference type="SAM" id="Phobius"/>
    </source>
</evidence>
<evidence type="ECO:0000313" key="2">
    <source>
        <dbReference type="EMBL" id="AQP48308.1"/>
    </source>
</evidence>
<feature type="transmembrane region" description="Helical" evidence="1">
    <location>
        <begin position="170"/>
        <end position="191"/>
    </location>
</feature>
<dbReference type="RefSeq" id="WP_077686639.1">
    <property type="nucleotide sequence ID" value="NZ_CP019606.1"/>
</dbReference>
<dbReference type="STRING" id="1332264.BW730_13155"/>
<dbReference type="EMBL" id="CP019606">
    <property type="protein sequence ID" value="AQP48308.1"/>
    <property type="molecule type" value="Genomic_DNA"/>
</dbReference>
<evidence type="ECO:0008006" key="4">
    <source>
        <dbReference type="Google" id="ProtNLM"/>
    </source>
</evidence>
<dbReference type="InterPro" id="IPR033458">
    <property type="entry name" value="DUF5134"/>
</dbReference>
<feature type="transmembrane region" description="Helical" evidence="1">
    <location>
        <begin position="40"/>
        <end position="57"/>
    </location>
</feature>
<accession>A0A1Q2CQA5</accession>
<feature type="transmembrane region" description="Helical" evidence="1">
    <location>
        <begin position="6"/>
        <end position="28"/>
    </location>
</feature>
<proteinExistence type="predicted"/>
<gene>
    <name evidence="2" type="ORF">BW730_13155</name>
</gene>
<feature type="transmembrane region" description="Helical" evidence="1">
    <location>
        <begin position="63"/>
        <end position="86"/>
    </location>
</feature>
<feature type="transmembrane region" description="Helical" evidence="1">
    <location>
        <begin position="98"/>
        <end position="116"/>
    </location>
</feature>